<accession>A0A2H3D3W9</accession>
<proteinExistence type="predicted"/>
<dbReference type="EMBL" id="KZ293673">
    <property type="protein sequence ID" value="PBK88444.1"/>
    <property type="molecule type" value="Genomic_DNA"/>
</dbReference>
<dbReference type="InParanoid" id="A0A2H3D3W9"/>
<dbReference type="AlphaFoldDB" id="A0A2H3D3W9"/>
<name>A0A2H3D3W9_ARMGA</name>
<protein>
    <submittedName>
        <fullName evidence="1">Uncharacterized protein</fullName>
    </submittedName>
</protein>
<evidence type="ECO:0000313" key="1">
    <source>
        <dbReference type="EMBL" id="PBK88444.1"/>
    </source>
</evidence>
<sequence length="205" mass="23615">MTTLQIIQDHILQWSGWVSNTSHIILVSQSVAVMSNLPFWCSDHVNVCPVYHFLIALSSVTAFPSSKLVQSLPRDISHITIKKAKGYCLAFKCGGLLYEEVAEVTETLTSLLLSWIPHQHADTLLVFELAWMLLTESRYEEAAIEFSPTMYYFTCECYITISKLDKVQELFDKVFRMINKQNLSGKDFPMEVLIKKVMFYKAKWE</sequence>
<evidence type="ECO:0000313" key="2">
    <source>
        <dbReference type="Proteomes" id="UP000217790"/>
    </source>
</evidence>
<keyword evidence="2" id="KW-1185">Reference proteome</keyword>
<organism evidence="1 2">
    <name type="scientific">Armillaria gallica</name>
    <name type="common">Bulbous honey fungus</name>
    <name type="synonym">Armillaria bulbosa</name>
    <dbReference type="NCBI Taxonomy" id="47427"/>
    <lineage>
        <taxon>Eukaryota</taxon>
        <taxon>Fungi</taxon>
        <taxon>Dikarya</taxon>
        <taxon>Basidiomycota</taxon>
        <taxon>Agaricomycotina</taxon>
        <taxon>Agaricomycetes</taxon>
        <taxon>Agaricomycetidae</taxon>
        <taxon>Agaricales</taxon>
        <taxon>Marasmiineae</taxon>
        <taxon>Physalacriaceae</taxon>
        <taxon>Armillaria</taxon>
    </lineage>
</organism>
<dbReference type="OrthoDB" id="2154985at2759"/>
<reference evidence="2" key="1">
    <citation type="journal article" date="2017" name="Nat. Ecol. Evol.">
        <title>Genome expansion and lineage-specific genetic innovations in the forest pathogenic fungi Armillaria.</title>
        <authorList>
            <person name="Sipos G."/>
            <person name="Prasanna A.N."/>
            <person name="Walter M.C."/>
            <person name="O'Connor E."/>
            <person name="Balint B."/>
            <person name="Krizsan K."/>
            <person name="Kiss B."/>
            <person name="Hess J."/>
            <person name="Varga T."/>
            <person name="Slot J."/>
            <person name="Riley R."/>
            <person name="Boka B."/>
            <person name="Rigling D."/>
            <person name="Barry K."/>
            <person name="Lee J."/>
            <person name="Mihaltcheva S."/>
            <person name="LaButti K."/>
            <person name="Lipzen A."/>
            <person name="Waldron R."/>
            <person name="Moloney N.M."/>
            <person name="Sperisen C."/>
            <person name="Kredics L."/>
            <person name="Vagvoelgyi C."/>
            <person name="Patrignani A."/>
            <person name="Fitzpatrick D."/>
            <person name="Nagy I."/>
            <person name="Doyle S."/>
            <person name="Anderson J.B."/>
            <person name="Grigoriev I.V."/>
            <person name="Gueldener U."/>
            <person name="Muensterkoetter M."/>
            <person name="Nagy L.G."/>
        </authorList>
    </citation>
    <scope>NUCLEOTIDE SEQUENCE [LARGE SCALE GENOMIC DNA]</scope>
    <source>
        <strain evidence="2">Ar21-2</strain>
    </source>
</reference>
<gene>
    <name evidence="1" type="ORF">ARMGADRAFT_1034098</name>
</gene>
<dbReference type="Proteomes" id="UP000217790">
    <property type="component" value="Unassembled WGS sequence"/>
</dbReference>